<evidence type="ECO:0000256" key="3">
    <source>
        <dbReference type="ARBA" id="ARBA00022692"/>
    </source>
</evidence>
<evidence type="ECO:0000259" key="8">
    <source>
        <dbReference type="Pfam" id="PF00892"/>
    </source>
</evidence>
<comment type="subcellular location">
    <subcellularLocation>
        <location evidence="1">Membrane</location>
        <topology evidence="1">Multi-pass membrane protein</topology>
    </subcellularLocation>
</comment>
<evidence type="ECO:0000313" key="10">
    <source>
        <dbReference type="Proteomes" id="UP001500967"/>
    </source>
</evidence>
<sequence>MDGPGAGSVPVMTRRTTGEGVGLALAGVCSLQFGAALAATLFPVLGALGTVSARLVGAAVALGAAAVIAGRLRRARWRTAVVFGLLTATMNTCVYLAVERLPLGAVITVEFLGPLGLALALSRRARDVGWGACALAGVALLGGGLSDPDPLGLALTLVAAVCWAGYIVLNRRLGTDAGGGVASLALAALIAAVVAAPAAVPAATHPAAFALGCLVGVLASALPYAADQLALRRLSPRVFGVLMSLGPAVAALAGWIVLGQAMTPLDWVAIGLVVVAAVGVTGSAEQRDVGGLVGVGDGLGQERGDALDGDVGREALEAQRDDVRVVPEPCAPRGPRVGDGRRTRPRHLVRRDRRPGAGPAHQDAVVRVPGHDRFGDPA</sequence>
<feature type="transmembrane region" description="Helical" evidence="7">
    <location>
        <begin position="264"/>
        <end position="282"/>
    </location>
</feature>
<feature type="transmembrane region" description="Helical" evidence="7">
    <location>
        <begin position="51"/>
        <end position="70"/>
    </location>
</feature>
<evidence type="ECO:0000256" key="4">
    <source>
        <dbReference type="ARBA" id="ARBA00022989"/>
    </source>
</evidence>
<evidence type="ECO:0000313" key="9">
    <source>
        <dbReference type="EMBL" id="GAA0259521.1"/>
    </source>
</evidence>
<dbReference type="PANTHER" id="PTHR32322:SF2">
    <property type="entry name" value="EAMA DOMAIN-CONTAINING PROTEIN"/>
    <property type="match status" value="1"/>
</dbReference>
<evidence type="ECO:0000256" key="7">
    <source>
        <dbReference type="SAM" id="Phobius"/>
    </source>
</evidence>
<evidence type="ECO:0000256" key="2">
    <source>
        <dbReference type="ARBA" id="ARBA00007362"/>
    </source>
</evidence>
<evidence type="ECO:0000256" key="6">
    <source>
        <dbReference type="SAM" id="MobiDB-lite"/>
    </source>
</evidence>
<dbReference type="Proteomes" id="UP001500967">
    <property type="component" value="Unassembled WGS sequence"/>
</dbReference>
<keyword evidence="5 7" id="KW-0472">Membrane</keyword>
<feature type="transmembrane region" description="Helical" evidence="7">
    <location>
        <begin position="181"/>
        <end position="200"/>
    </location>
</feature>
<gene>
    <name evidence="9" type="ORF">GCM10009539_51150</name>
</gene>
<dbReference type="Pfam" id="PF00892">
    <property type="entry name" value="EamA"/>
    <property type="match status" value="1"/>
</dbReference>
<organism evidence="9 10">
    <name type="scientific">Cryptosporangium japonicum</name>
    <dbReference type="NCBI Taxonomy" id="80872"/>
    <lineage>
        <taxon>Bacteria</taxon>
        <taxon>Bacillati</taxon>
        <taxon>Actinomycetota</taxon>
        <taxon>Actinomycetes</taxon>
        <taxon>Cryptosporangiales</taxon>
        <taxon>Cryptosporangiaceae</taxon>
        <taxon>Cryptosporangium</taxon>
    </lineage>
</organism>
<feature type="compositionally biased region" description="Basic residues" evidence="6">
    <location>
        <begin position="343"/>
        <end position="353"/>
    </location>
</feature>
<feature type="transmembrane region" description="Helical" evidence="7">
    <location>
        <begin position="21"/>
        <end position="45"/>
    </location>
</feature>
<dbReference type="SUPFAM" id="SSF103481">
    <property type="entry name" value="Multidrug resistance efflux transporter EmrE"/>
    <property type="match status" value="1"/>
</dbReference>
<keyword evidence="4 7" id="KW-1133">Transmembrane helix</keyword>
<feature type="transmembrane region" description="Helical" evidence="7">
    <location>
        <begin position="238"/>
        <end position="258"/>
    </location>
</feature>
<feature type="transmembrane region" description="Helical" evidence="7">
    <location>
        <begin position="151"/>
        <end position="169"/>
    </location>
</feature>
<feature type="transmembrane region" description="Helical" evidence="7">
    <location>
        <begin position="103"/>
        <end position="121"/>
    </location>
</feature>
<dbReference type="InterPro" id="IPR000620">
    <property type="entry name" value="EamA_dom"/>
</dbReference>
<comment type="similarity">
    <text evidence="2">Belongs to the EamA transporter family.</text>
</comment>
<reference evidence="10" key="1">
    <citation type="journal article" date="2019" name="Int. J. Syst. Evol. Microbiol.">
        <title>The Global Catalogue of Microorganisms (GCM) 10K type strain sequencing project: providing services to taxonomists for standard genome sequencing and annotation.</title>
        <authorList>
            <consortium name="The Broad Institute Genomics Platform"/>
            <consortium name="The Broad Institute Genome Sequencing Center for Infectious Disease"/>
            <person name="Wu L."/>
            <person name="Ma J."/>
        </authorList>
    </citation>
    <scope>NUCLEOTIDE SEQUENCE [LARGE SCALE GENOMIC DNA]</scope>
    <source>
        <strain evidence="10">JCM 10425</strain>
    </source>
</reference>
<feature type="domain" description="EamA" evidence="8">
    <location>
        <begin position="151"/>
        <end position="280"/>
    </location>
</feature>
<dbReference type="EMBL" id="BAAAGX010000020">
    <property type="protein sequence ID" value="GAA0259521.1"/>
    <property type="molecule type" value="Genomic_DNA"/>
</dbReference>
<evidence type="ECO:0000256" key="5">
    <source>
        <dbReference type="ARBA" id="ARBA00023136"/>
    </source>
</evidence>
<protein>
    <recommendedName>
        <fullName evidence="8">EamA domain-containing protein</fullName>
    </recommendedName>
</protein>
<dbReference type="InterPro" id="IPR037185">
    <property type="entry name" value="EmrE-like"/>
</dbReference>
<feature type="transmembrane region" description="Helical" evidence="7">
    <location>
        <begin position="77"/>
        <end position="97"/>
    </location>
</feature>
<dbReference type="Gene3D" id="1.10.3730.20">
    <property type="match status" value="1"/>
</dbReference>
<keyword evidence="3 7" id="KW-0812">Transmembrane</keyword>
<name>A0ABP3EGE4_9ACTN</name>
<keyword evidence="10" id="KW-1185">Reference proteome</keyword>
<feature type="region of interest" description="Disordered" evidence="6">
    <location>
        <begin position="327"/>
        <end position="378"/>
    </location>
</feature>
<dbReference type="PANTHER" id="PTHR32322">
    <property type="entry name" value="INNER MEMBRANE TRANSPORTER"/>
    <property type="match status" value="1"/>
</dbReference>
<dbReference type="InterPro" id="IPR050638">
    <property type="entry name" value="AA-Vitamin_Transporters"/>
</dbReference>
<feature type="transmembrane region" description="Helical" evidence="7">
    <location>
        <begin position="128"/>
        <end position="145"/>
    </location>
</feature>
<evidence type="ECO:0000256" key="1">
    <source>
        <dbReference type="ARBA" id="ARBA00004141"/>
    </source>
</evidence>
<proteinExistence type="inferred from homology"/>
<feature type="transmembrane region" description="Helical" evidence="7">
    <location>
        <begin position="206"/>
        <end position="226"/>
    </location>
</feature>
<feature type="compositionally biased region" description="Basic and acidic residues" evidence="6">
    <location>
        <begin position="369"/>
        <end position="378"/>
    </location>
</feature>
<accession>A0ABP3EGE4</accession>
<comment type="caution">
    <text evidence="9">The sequence shown here is derived from an EMBL/GenBank/DDBJ whole genome shotgun (WGS) entry which is preliminary data.</text>
</comment>